<keyword evidence="3" id="KW-1185">Reference proteome</keyword>
<feature type="compositionally biased region" description="Acidic residues" evidence="1">
    <location>
        <begin position="66"/>
        <end position="83"/>
    </location>
</feature>
<dbReference type="EMBL" id="JAQGDS010000001">
    <property type="protein sequence ID" value="KAJ6264543.1"/>
    <property type="molecule type" value="Genomic_DNA"/>
</dbReference>
<accession>A0AAD6J4X5</accession>
<sequence length="89" mass="10407">MRTTSQLRQCPRGLDIVTKNRRVNVLAVWDGHGHMGMPVTWQDWRHMMIKISRRRLQFNVEKLGCEGDDDESDDDDSDNEAIFDYDGPQ</sequence>
<evidence type="ECO:0000256" key="1">
    <source>
        <dbReference type="SAM" id="MobiDB-lite"/>
    </source>
</evidence>
<evidence type="ECO:0000313" key="3">
    <source>
        <dbReference type="Proteomes" id="UP001221413"/>
    </source>
</evidence>
<dbReference type="Proteomes" id="UP001221413">
    <property type="component" value="Unassembled WGS sequence"/>
</dbReference>
<name>A0AAD6J4X5_DREDA</name>
<reference evidence="2" key="1">
    <citation type="submission" date="2023-01" db="EMBL/GenBank/DDBJ databases">
        <title>The chitinases involved in constricting ring structure development in the nematode-trapping fungus Drechslerella dactyloides.</title>
        <authorList>
            <person name="Wang R."/>
            <person name="Zhang L."/>
            <person name="Tang P."/>
            <person name="Li S."/>
            <person name="Liang L."/>
        </authorList>
    </citation>
    <scope>NUCLEOTIDE SEQUENCE</scope>
    <source>
        <strain evidence="2">YMF1.00031</strain>
    </source>
</reference>
<comment type="caution">
    <text evidence="2">The sequence shown here is derived from an EMBL/GenBank/DDBJ whole genome shotgun (WGS) entry which is preliminary data.</text>
</comment>
<dbReference type="AlphaFoldDB" id="A0AAD6J4X5"/>
<evidence type="ECO:0000313" key="2">
    <source>
        <dbReference type="EMBL" id="KAJ6264543.1"/>
    </source>
</evidence>
<organism evidence="2 3">
    <name type="scientific">Drechslerella dactyloides</name>
    <name type="common">Nematode-trapping fungus</name>
    <name type="synonym">Arthrobotrys dactyloides</name>
    <dbReference type="NCBI Taxonomy" id="74499"/>
    <lineage>
        <taxon>Eukaryota</taxon>
        <taxon>Fungi</taxon>
        <taxon>Dikarya</taxon>
        <taxon>Ascomycota</taxon>
        <taxon>Pezizomycotina</taxon>
        <taxon>Orbiliomycetes</taxon>
        <taxon>Orbiliales</taxon>
        <taxon>Orbiliaceae</taxon>
        <taxon>Drechslerella</taxon>
    </lineage>
</organism>
<gene>
    <name evidence="2" type="ORF">Dda_0690</name>
</gene>
<feature type="region of interest" description="Disordered" evidence="1">
    <location>
        <begin position="64"/>
        <end position="89"/>
    </location>
</feature>
<protein>
    <submittedName>
        <fullName evidence="2">Uncharacterized protein</fullName>
    </submittedName>
</protein>
<proteinExistence type="predicted"/>